<keyword evidence="2" id="KW-1185">Reference proteome</keyword>
<dbReference type="Gramene" id="ORUFI03G32470.1">
    <property type="protein sequence ID" value="ORUFI03G32470.1"/>
    <property type="gene ID" value="ORUFI03G32470"/>
</dbReference>
<name>A0A0E0P069_ORYRU</name>
<organism evidence="1 2">
    <name type="scientific">Oryza rufipogon</name>
    <name type="common">Brownbeard rice</name>
    <name type="synonym">Asian wild rice</name>
    <dbReference type="NCBI Taxonomy" id="4529"/>
    <lineage>
        <taxon>Eukaryota</taxon>
        <taxon>Viridiplantae</taxon>
        <taxon>Streptophyta</taxon>
        <taxon>Embryophyta</taxon>
        <taxon>Tracheophyta</taxon>
        <taxon>Spermatophyta</taxon>
        <taxon>Magnoliopsida</taxon>
        <taxon>Liliopsida</taxon>
        <taxon>Poales</taxon>
        <taxon>Poaceae</taxon>
        <taxon>BOP clade</taxon>
        <taxon>Oryzoideae</taxon>
        <taxon>Oryzeae</taxon>
        <taxon>Oryzinae</taxon>
        <taxon>Oryza</taxon>
    </lineage>
</organism>
<dbReference type="HOGENOM" id="CLU_2610140_0_0_1"/>
<dbReference type="AlphaFoldDB" id="A0A0E0P069"/>
<proteinExistence type="predicted"/>
<evidence type="ECO:0000313" key="1">
    <source>
        <dbReference type="EnsemblPlants" id="ORUFI03G32470.1"/>
    </source>
</evidence>
<sequence length="96" mass="10432">MANSVNWLIQWHKSGYSDPGNAWSSSSSSSSSSSVVAAAATMMMMEDASRMGDLATSMFIKLAEALRKTSLVRREEIQNQAVAELGRAIRPHAAWL</sequence>
<dbReference type="Proteomes" id="UP000008022">
    <property type="component" value="Unassembled WGS sequence"/>
</dbReference>
<dbReference type="EnsemblPlants" id="ORUFI03G32470.1">
    <property type="protein sequence ID" value="ORUFI03G32470.1"/>
    <property type="gene ID" value="ORUFI03G32470"/>
</dbReference>
<evidence type="ECO:0000313" key="2">
    <source>
        <dbReference type="Proteomes" id="UP000008022"/>
    </source>
</evidence>
<dbReference type="OMA" id="IRPHAAW"/>
<reference evidence="1" key="2">
    <citation type="submission" date="2015-06" db="UniProtKB">
        <authorList>
            <consortium name="EnsemblPlants"/>
        </authorList>
    </citation>
    <scope>IDENTIFICATION</scope>
</reference>
<accession>A0A0E0P069</accession>
<dbReference type="STRING" id="4529.A0A0E0P069"/>
<protein>
    <submittedName>
        <fullName evidence="1">Uncharacterized protein</fullName>
    </submittedName>
</protein>
<reference evidence="2" key="1">
    <citation type="submission" date="2013-06" db="EMBL/GenBank/DDBJ databases">
        <authorList>
            <person name="Zhao Q."/>
        </authorList>
    </citation>
    <scope>NUCLEOTIDE SEQUENCE</scope>
    <source>
        <strain evidence="2">cv. W1943</strain>
    </source>
</reference>